<sequence>MFADLLFQIFIIFVHGSLALHLNPLFYRFLPSLYPLCLPFHFPSTPLSPSSPPPSAVMSCNSRLLISTLLLLLLLLLVTSAARLPNPTSSSSSFQSSSRDHHFYRQPPSCASFPHKTTSRYLCIHFQRMNPQRLLAPPPPPTPPSSLGEEIDPRYGVEKRLVPSGPNPLHN</sequence>
<protein>
    <submittedName>
        <fullName evidence="1">Uncharacterized protein</fullName>
    </submittedName>
</protein>
<evidence type="ECO:0000313" key="2">
    <source>
        <dbReference type="Proteomes" id="UP000091857"/>
    </source>
</evidence>
<organism evidence="1 2">
    <name type="scientific">Manihot esculenta</name>
    <name type="common">Cassava</name>
    <name type="synonym">Jatropha manihot</name>
    <dbReference type="NCBI Taxonomy" id="3983"/>
    <lineage>
        <taxon>Eukaryota</taxon>
        <taxon>Viridiplantae</taxon>
        <taxon>Streptophyta</taxon>
        <taxon>Embryophyta</taxon>
        <taxon>Tracheophyta</taxon>
        <taxon>Spermatophyta</taxon>
        <taxon>Magnoliopsida</taxon>
        <taxon>eudicotyledons</taxon>
        <taxon>Gunneridae</taxon>
        <taxon>Pentapetalae</taxon>
        <taxon>rosids</taxon>
        <taxon>fabids</taxon>
        <taxon>Malpighiales</taxon>
        <taxon>Euphorbiaceae</taxon>
        <taxon>Crotonoideae</taxon>
        <taxon>Manihoteae</taxon>
        <taxon>Manihot</taxon>
    </lineage>
</organism>
<keyword evidence="2" id="KW-1185">Reference proteome</keyword>
<accession>A0ACB7HN69</accession>
<evidence type="ECO:0000313" key="1">
    <source>
        <dbReference type="EMBL" id="KAG8654199.1"/>
    </source>
</evidence>
<gene>
    <name evidence="1" type="ORF">MANES_05G108300v8</name>
</gene>
<name>A0ACB7HN69_MANES</name>
<dbReference type="EMBL" id="CM004391">
    <property type="protein sequence ID" value="KAG8654199.1"/>
    <property type="molecule type" value="Genomic_DNA"/>
</dbReference>
<reference evidence="2" key="1">
    <citation type="journal article" date="2016" name="Nat. Biotechnol.">
        <title>Sequencing wild and cultivated cassava and related species reveals extensive interspecific hybridization and genetic diversity.</title>
        <authorList>
            <person name="Bredeson J.V."/>
            <person name="Lyons J.B."/>
            <person name="Prochnik S.E."/>
            <person name="Wu G.A."/>
            <person name="Ha C.M."/>
            <person name="Edsinger-Gonzales E."/>
            <person name="Grimwood J."/>
            <person name="Schmutz J."/>
            <person name="Rabbi I.Y."/>
            <person name="Egesi C."/>
            <person name="Nauluvula P."/>
            <person name="Lebot V."/>
            <person name="Ndunguru J."/>
            <person name="Mkamilo G."/>
            <person name="Bart R.S."/>
            <person name="Setter T.L."/>
            <person name="Gleadow R.M."/>
            <person name="Kulakow P."/>
            <person name="Ferguson M.E."/>
            <person name="Rounsley S."/>
            <person name="Rokhsar D.S."/>
        </authorList>
    </citation>
    <scope>NUCLEOTIDE SEQUENCE [LARGE SCALE GENOMIC DNA]</scope>
    <source>
        <strain evidence="2">cv. AM560-2</strain>
    </source>
</reference>
<proteinExistence type="predicted"/>
<dbReference type="Proteomes" id="UP000091857">
    <property type="component" value="Chromosome 5"/>
</dbReference>
<comment type="caution">
    <text evidence="1">The sequence shown here is derived from an EMBL/GenBank/DDBJ whole genome shotgun (WGS) entry which is preliminary data.</text>
</comment>